<evidence type="ECO:0000313" key="3">
    <source>
        <dbReference type="Proteomes" id="UP000322234"/>
    </source>
</evidence>
<dbReference type="Proteomes" id="UP000322234">
    <property type="component" value="Unassembled WGS sequence"/>
</dbReference>
<evidence type="ECO:0000256" key="1">
    <source>
        <dbReference type="SAM" id="MobiDB-lite"/>
    </source>
</evidence>
<name>A0A6B0S7E5_9CETA</name>
<reference evidence="2" key="1">
    <citation type="submission" date="2019-10" db="EMBL/GenBank/DDBJ databases">
        <title>The sequence and de novo assembly of the wild yak genome.</title>
        <authorList>
            <person name="Liu Y."/>
        </authorList>
    </citation>
    <scope>NUCLEOTIDE SEQUENCE [LARGE SCALE GENOMIC DNA]</scope>
    <source>
        <strain evidence="2">WY2019</strain>
    </source>
</reference>
<protein>
    <submittedName>
        <fullName evidence="2">Uncharacterized protein</fullName>
    </submittedName>
</protein>
<feature type="region of interest" description="Disordered" evidence="1">
    <location>
        <begin position="145"/>
        <end position="178"/>
    </location>
</feature>
<evidence type="ECO:0000313" key="2">
    <source>
        <dbReference type="EMBL" id="MXQ97701.1"/>
    </source>
</evidence>
<dbReference type="AlphaFoldDB" id="A0A6B0S7E5"/>
<proteinExistence type="predicted"/>
<organism evidence="2 3">
    <name type="scientific">Bos mutus</name>
    <name type="common">wild yak</name>
    <dbReference type="NCBI Taxonomy" id="72004"/>
    <lineage>
        <taxon>Eukaryota</taxon>
        <taxon>Metazoa</taxon>
        <taxon>Chordata</taxon>
        <taxon>Craniata</taxon>
        <taxon>Vertebrata</taxon>
        <taxon>Euteleostomi</taxon>
        <taxon>Mammalia</taxon>
        <taxon>Eutheria</taxon>
        <taxon>Laurasiatheria</taxon>
        <taxon>Artiodactyla</taxon>
        <taxon>Ruminantia</taxon>
        <taxon>Pecora</taxon>
        <taxon>Bovidae</taxon>
        <taxon>Bovinae</taxon>
        <taxon>Bos</taxon>
    </lineage>
</organism>
<gene>
    <name evidence="2" type="ORF">E5288_WYG007439</name>
</gene>
<keyword evidence="3" id="KW-1185">Reference proteome</keyword>
<sequence>MLSIVGGLVLEKAKATEEILLNRSTCEHSVSGYRRPPQYHFTGPVPEVTPGPELKPNNPRITVSPVSVCQYQGWDDVRRGHPIPKPELIHLLEHGQKLWTGTRGLPHSTSPGDRPKCQTRDSSSSQPVLSEEALLQGSLTLGSSWDSRLGRAGAPQGLLETRRVPETPEMDAGKEAHPGKAWQGYLEIPDMFSDWCTGLCGARINGSLHKGTKAQSNSRSRALNHWVESSLKKLARSRGSPSTLHRSERVAEPLLGFSVQVFPAAPNGSYGNRRAAGPGPGSHGTSNVYGSWTGCWQGGKAEKAISKQCVSVEQVTRDRSPQPDPSTLKTLASNLKRFQVFSTCDDIEWKNLQFVDCSYLLHLDIKDPSPSIILCNLMS</sequence>
<dbReference type="EMBL" id="VBQZ03000199">
    <property type="protein sequence ID" value="MXQ97701.1"/>
    <property type="molecule type" value="Genomic_DNA"/>
</dbReference>
<accession>A0A6B0S7E5</accession>
<feature type="compositionally biased region" description="Basic and acidic residues" evidence="1">
    <location>
        <begin position="160"/>
        <end position="178"/>
    </location>
</feature>
<feature type="region of interest" description="Disordered" evidence="1">
    <location>
        <begin position="100"/>
        <end position="130"/>
    </location>
</feature>
<comment type="caution">
    <text evidence="2">The sequence shown here is derived from an EMBL/GenBank/DDBJ whole genome shotgun (WGS) entry which is preliminary data.</text>
</comment>